<dbReference type="Gene3D" id="2.60.120.590">
    <property type="entry name" value="Alpha-ketoglutarate-dependent dioxygenase AlkB-like"/>
    <property type="match status" value="2"/>
</dbReference>
<feature type="domain" description="Fe2OG dioxygenase" evidence="2">
    <location>
        <begin position="106"/>
        <end position="264"/>
    </location>
</feature>
<reference evidence="3" key="2">
    <citation type="submission" date="2023-06" db="EMBL/GenBank/DDBJ databases">
        <authorList>
            <consortium name="Lawrence Berkeley National Laboratory"/>
            <person name="Mondo S.J."/>
            <person name="Hensen N."/>
            <person name="Bonometti L."/>
            <person name="Westerberg I."/>
            <person name="Brannstrom I.O."/>
            <person name="Guillou S."/>
            <person name="Cros-Aarteil S."/>
            <person name="Calhoun S."/>
            <person name="Haridas S."/>
            <person name="Kuo A."/>
            <person name="Pangilinan J."/>
            <person name="Riley R."/>
            <person name="Labutti K."/>
            <person name="Andreopoulos B."/>
            <person name="Lipzen A."/>
            <person name="Chen C."/>
            <person name="Yanf M."/>
            <person name="Daum C."/>
            <person name="Ng V."/>
            <person name="Clum A."/>
            <person name="Steindorff A."/>
            <person name="Ohm R."/>
            <person name="Martin F."/>
            <person name="Silar P."/>
            <person name="Natvig D."/>
            <person name="Lalanne C."/>
            <person name="Gautier V."/>
            <person name="Ament-Velasquez S.L."/>
            <person name="Kruys A."/>
            <person name="Hutchinson M.I."/>
            <person name="Powell A.J."/>
            <person name="Barry K."/>
            <person name="Miller A.N."/>
            <person name="Grigoriev I.V."/>
            <person name="Debuchy R."/>
            <person name="Gladieux P."/>
            <person name="Thoren M.H."/>
            <person name="Johannesson H."/>
        </authorList>
    </citation>
    <scope>NUCLEOTIDE SEQUENCE</scope>
    <source>
        <strain evidence="3">PSN324</strain>
    </source>
</reference>
<dbReference type="PANTHER" id="PTHR12463:SF1">
    <property type="entry name" value="2-OXOGLUTARATE AND FE-DEPENDENT OXYGENASE FAMILY PROTEIN"/>
    <property type="match status" value="1"/>
</dbReference>
<dbReference type="InterPro" id="IPR032857">
    <property type="entry name" value="ALKBH4"/>
</dbReference>
<dbReference type="PROSITE" id="PS51471">
    <property type="entry name" value="FE2OG_OXY"/>
    <property type="match status" value="1"/>
</dbReference>
<feature type="compositionally biased region" description="Basic and acidic residues" evidence="1">
    <location>
        <begin position="172"/>
        <end position="197"/>
    </location>
</feature>
<sequence length="300" mass="33771">MALHQLRPAPEPAMDPETPNILSWPDLGLTLIIEFITQEEEAALIAGFDANLVPCFQPNPKKRISQHHGHHFDYTTFGTTSKITPVPDYIASWLPRMPIYKDKGGAPDQFTVQYYPPGSGIPPHVDTHSMFGEALYSLSFGSGVCMAFKKAGKEEARRIRMPKRSLGVVAKNDGEEAKQSPNSKDENKKDKQNRPDHNIITSAEEKEEEEKPFEIMLPARSLLVMTGPSRYGYTHGIKPRKTDIVDGKVVLREGRYSVTMRSVRRTEDIGCDCAYPGVCDARIREEQEEARKRAELDENM</sequence>
<evidence type="ECO:0000259" key="2">
    <source>
        <dbReference type="PROSITE" id="PS51471"/>
    </source>
</evidence>
<dbReference type="Proteomes" id="UP001321749">
    <property type="component" value="Unassembled WGS sequence"/>
</dbReference>
<evidence type="ECO:0000313" key="4">
    <source>
        <dbReference type="Proteomes" id="UP001321749"/>
    </source>
</evidence>
<name>A0AAV9HE02_9PEZI</name>
<dbReference type="AlphaFoldDB" id="A0AAV9HE02"/>
<feature type="region of interest" description="Disordered" evidence="1">
    <location>
        <begin position="159"/>
        <end position="212"/>
    </location>
</feature>
<evidence type="ECO:0000256" key="1">
    <source>
        <dbReference type="SAM" id="MobiDB-lite"/>
    </source>
</evidence>
<dbReference type="InterPro" id="IPR037151">
    <property type="entry name" value="AlkB-like_sf"/>
</dbReference>
<organism evidence="3 4">
    <name type="scientific">Cladorrhinum samala</name>
    <dbReference type="NCBI Taxonomy" id="585594"/>
    <lineage>
        <taxon>Eukaryota</taxon>
        <taxon>Fungi</taxon>
        <taxon>Dikarya</taxon>
        <taxon>Ascomycota</taxon>
        <taxon>Pezizomycotina</taxon>
        <taxon>Sordariomycetes</taxon>
        <taxon>Sordariomycetidae</taxon>
        <taxon>Sordariales</taxon>
        <taxon>Podosporaceae</taxon>
        <taxon>Cladorrhinum</taxon>
    </lineage>
</organism>
<dbReference type="Pfam" id="PF13532">
    <property type="entry name" value="2OG-FeII_Oxy_2"/>
    <property type="match status" value="1"/>
</dbReference>
<accession>A0AAV9HE02</accession>
<protein>
    <recommendedName>
        <fullName evidence="2">Fe2OG dioxygenase domain-containing protein</fullName>
    </recommendedName>
</protein>
<comment type="caution">
    <text evidence="3">The sequence shown here is derived from an EMBL/GenBank/DDBJ whole genome shotgun (WGS) entry which is preliminary data.</text>
</comment>
<dbReference type="InterPro" id="IPR027450">
    <property type="entry name" value="AlkB-like"/>
</dbReference>
<keyword evidence="4" id="KW-1185">Reference proteome</keyword>
<dbReference type="GO" id="GO:0016491">
    <property type="term" value="F:oxidoreductase activity"/>
    <property type="evidence" value="ECO:0007669"/>
    <property type="project" value="TreeGrafter"/>
</dbReference>
<proteinExistence type="predicted"/>
<dbReference type="PANTHER" id="PTHR12463">
    <property type="entry name" value="OXYGENASE-RELATED"/>
    <property type="match status" value="1"/>
</dbReference>
<gene>
    <name evidence="3" type="ORF">QBC42DRAFT_290341</name>
</gene>
<evidence type="ECO:0000313" key="3">
    <source>
        <dbReference type="EMBL" id="KAK4458663.1"/>
    </source>
</evidence>
<dbReference type="GO" id="GO:0032451">
    <property type="term" value="F:demethylase activity"/>
    <property type="evidence" value="ECO:0007669"/>
    <property type="project" value="TreeGrafter"/>
</dbReference>
<dbReference type="EMBL" id="MU865061">
    <property type="protein sequence ID" value="KAK4458663.1"/>
    <property type="molecule type" value="Genomic_DNA"/>
</dbReference>
<dbReference type="SUPFAM" id="SSF51197">
    <property type="entry name" value="Clavaminate synthase-like"/>
    <property type="match status" value="1"/>
</dbReference>
<dbReference type="GO" id="GO:0070988">
    <property type="term" value="P:demethylation"/>
    <property type="evidence" value="ECO:0007669"/>
    <property type="project" value="InterPro"/>
</dbReference>
<reference evidence="3" key="1">
    <citation type="journal article" date="2023" name="Mol. Phylogenet. Evol.">
        <title>Genome-scale phylogeny and comparative genomics of the fungal order Sordariales.</title>
        <authorList>
            <person name="Hensen N."/>
            <person name="Bonometti L."/>
            <person name="Westerberg I."/>
            <person name="Brannstrom I.O."/>
            <person name="Guillou S."/>
            <person name="Cros-Aarteil S."/>
            <person name="Calhoun S."/>
            <person name="Haridas S."/>
            <person name="Kuo A."/>
            <person name="Mondo S."/>
            <person name="Pangilinan J."/>
            <person name="Riley R."/>
            <person name="LaButti K."/>
            <person name="Andreopoulos B."/>
            <person name="Lipzen A."/>
            <person name="Chen C."/>
            <person name="Yan M."/>
            <person name="Daum C."/>
            <person name="Ng V."/>
            <person name="Clum A."/>
            <person name="Steindorff A."/>
            <person name="Ohm R.A."/>
            <person name="Martin F."/>
            <person name="Silar P."/>
            <person name="Natvig D.O."/>
            <person name="Lalanne C."/>
            <person name="Gautier V."/>
            <person name="Ament-Velasquez S.L."/>
            <person name="Kruys A."/>
            <person name="Hutchinson M.I."/>
            <person name="Powell A.J."/>
            <person name="Barry K."/>
            <person name="Miller A.N."/>
            <person name="Grigoriev I.V."/>
            <person name="Debuchy R."/>
            <person name="Gladieux P."/>
            <person name="Hiltunen Thoren M."/>
            <person name="Johannesson H."/>
        </authorList>
    </citation>
    <scope>NUCLEOTIDE SEQUENCE</scope>
    <source>
        <strain evidence="3">PSN324</strain>
    </source>
</reference>
<dbReference type="InterPro" id="IPR005123">
    <property type="entry name" value="Oxoglu/Fe-dep_dioxygenase_dom"/>
</dbReference>